<keyword evidence="8 13" id="KW-0406">Ion transport</keyword>
<dbReference type="PANTHER" id="PTHR11690">
    <property type="entry name" value="AMILORIDE-SENSITIVE SODIUM CHANNEL-RELATED"/>
    <property type="match status" value="1"/>
</dbReference>
<keyword evidence="4 13" id="KW-0894">Sodium channel</keyword>
<evidence type="ECO:0000256" key="11">
    <source>
        <dbReference type="ARBA" id="ARBA00023201"/>
    </source>
</evidence>
<evidence type="ECO:0000256" key="13">
    <source>
        <dbReference type="RuleBase" id="RU000679"/>
    </source>
</evidence>
<comment type="subcellular location">
    <subcellularLocation>
        <location evidence="1">Membrane</location>
        <topology evidence="1">Multi-pass membrane protein</topology>
    </subcellularLocation>
</comment>
<protein>
    <submittedName>
        <fullName evidence="16">Uncharacterized protein</fullName>
    </submittedName>
</protein>
<evidence type="ECO:0000256" key="12">
    <source>
        <dbReference type="ARBA" id="ARBA00023303"/>
    </source>
</evidence>
<evidence type="ECO:0000256" key="4">
    <source>
        <dbReference type="ARBA" id="ARBA00022461"/>
    </source>
</evidence>
<evidence type="ECO:0000256" key="3">
    <source>
        <dbReference type="ARBA" id="ARBA00022448"/>
    </source>
</evidence>
<keyword evidence="9 14" id="KW-0472">Membrane</keyword>
<dbReference type="Proteomes" id="UP000887566">
    <property type="component" value="Unplaced"/>
</dbReference>
<name>A0A914UN08_9BILA</name>
<comment type="similarity">
    <text evidence="2 13">Belongs to the amiloride-sensitive sodium channel (TC 1.A.6) family.</text>
</comment>
<keyword evidence="15" id="KW-1185">Reference proteome</keyword>
<dbReference type="GO" id="GO:0005886">
    <property type="term" value="C:plasma membrane"/>
    <property type="evidence" value="ECO:0007669"/>
    <property type="project" value="TreeGrafter"/>
</dbReference>
<feature type="transmembrane region" description="Helical" evidence="14">
    <location>
        <begin position="40"/>
        <end position="60"/>
    </location>
</feature>
<keyword evidence="10" id="KW-0325">Glycoprotein</keyword>
<keyword evidence="11 13" id="KW-0739">Sodium transport</keyword>
<evidence type="ECO:0000256" key="14">
    <source>
        <dbReference type="SAM" id="Phobius"/>
    </source>
</evidence>
<dbReference type="WBParaSite" id="PSAMB.scaffold1094size36062.g10926.t1">
    <property type="protein sequence ID" value="PSAMB.scaffold1094size36062.g10926.t1"/>
    <property type="gene ID" value="PSAMB.scaffold1094size36062.g10926"/>
</dbReference>
<keyword evidence="12 13" id="KW-0407">Ion channel</keyword>
<feature type="transmembrane region" description="Helical" evidence="14">
    <location>
        <begin position="421"/>
        <end position="440"/>
    </location>
</feature>
<evidence type="ECO:0000256" key="6">
    <source>
        <dbReference type="ARBA" id="ARBA00022989"/>
    </source>
</evidence>
<dbReference type="PRINTS" id="PR01078">
    <property type="entry name" value="AMINACHANNEL"/>
</dbReference>
<sequence length="524" mass="59601">MTVFKLDYLTFSNALAEYLQVTSIHGLHRIGWAKNTIWKVIWTVLFLIAFGLFVFILVLLTQEYQARPIKTVIKRSNDYESFAGVTICNLNPMRTDKVSQSVLDQYQKFTSLVNWSMAIEEGYPDPYLRERTTFAMVLANNGWDARTTLGHQLHDLIVHCAFDGRECNLDRDFVQFWNDLYGNCFTFNGGNLKSNYSKKVQTTAGPINGLVLVLNIQSKLYLRTLTEAVGVRVLIHPSTVMPFPDFDGITLPGNFEGSVGIDVNEYRHMSKPYGSCSSEVEDRYHYSYSTLACHNVCKQDATLISCGCLDPTLPLYEGMKICDINTIAGEERECHQAVVEAFAEGRESCDCPVPCVDTQYGIDYSMAKWPNNAFADQILNKTLFFAKDSDGNENKSYPLSDLVAVKVFFKEIGKTIYQEEAIYTLAHYLTFVGGISALMIGASIISIFEILELLYTWATLSCLHYPKWENRKKRYEKNLHLAQQPGRLVEKEPPPKIEDDETINEKILPRMHQAYDNRKVVASH</sequence>
<evidence type="ECO:0000256" key="5">
    <source>
        <dbReference type="ARBA" id="ARBA00022692"/>
    </source>
</evidence>
<proteinExistence type="inferred from homology"/>
<dbReference type="AlphaFoldDB" id="A0A914UN08"/>
<keyword evidence="7" id="KW-0915">Sodium</keyword>
<dbReference type="InterPro" id="IPR001873">
    <property type="entry name" value="ENaC"/>
</dbReference>
<evidence type="ECO:0000313" key="15">
    <source>
        <dbReference type="Proteomes" id="UP000887566"/>
    </source>
</evidence>
<evidence type="ECO:0000256" key="9">
    <source>
        <dbReference type="ARBA" id="ARBA00023136"/>
    </source>
</evidence>
<dbReference type="Gene3D" id="1.10.287.770">
    <property type="entry name" value="YojJ-like"/>
    <property type="match status" value="1"/>
</dbReference>
<keyword evidence="5 13" id="KW-0812">Transmembrane</keyword>
<dbReference type="Gene3D" id="2.60.470.10">
    <property type="entry name" value="Acid-sensing ion channels like domains"/>
    <property type="match status" value="1"/>
</dbReference>
<evidence type="ECO:0000256" key="2">
    <source>
        <dbReference type="ARBA" id="ARBA00007193"/>
    </source>
</evidence>
<evidence type="ECO:0000256" key="1">
    <source>
        <dbReference type="ARBA" id="ARBA00004141"/>
    </source>
</evidence>
<keyword evidence="3 13" id="KW-0813">Transport</keyword>
<organism evidence="15 16">
    <name type="scientific">Plectus sambesii</name>
    <dbReference type="NCBI Taxonomy" id="2011161"/>
    <lineage>
        <taxon>Eukaryota</taxon>
        <taxon>Metazoa</taxon>
        <taxon>Ecdysozoa</taxon>
        <taxon>Nematoda</taxon>
        <taxon>Chromadorea</taxon>
        <taxon>Plectida</taxon>
        <taxon>Plectina</taxon>
        <taxon>Plectoidea</taxon>
        <taxon>Plectidae</taxon>
        <taxon>Plectus</taxon>
    </lineage>
</organism>
<accession>A0A914UN08</accession>
<reference evidence="16" key="1">
    <citation type="submission" date="2022-11" db="UniProtKB">
        <authorList>
            <consortium name="WormBaseParasite"/>
        </authorList>
    </citation>
    <scope>IDENTIFICATION</scope>
</reference>
<dbReference type="Pfam" id="PF00858">
    <property type="entry name" value="ASC"/>
    <property type="match status" value="1"/>
</dbReference>
<dbReference type="GO" id="GO:0015280">
    <property type="term" value="F:ligand-gated sodium channel activity"/>
    <property type="evidence" value="ECO:0007669"/>
    <property type="project" value="TreeGrafter"/>
</dbReference>
<dbReference type="PANTHER" id="PTHR11690:SF248">
    <property type="entry name" value="PICKPOCKET 17, ISOFORM A"/>
    <property type="match status" value="1"/>
</dbReference>
<evidence type="ECO:0000256" key="10">
    <source>
        <dbReference type="ARBA" id="ARBA00023180"/>
    </source>
</evidence>
<evidence type="ECO:0000313" key="16">
    <source>
        <dbReference type="WBParaSite" id="PSAMB.scaffold1094size36062.g10926.t1"/>
    </source>
</evidence>
<evidence type="ECO:0000256" key="8">
    <source>
        <dbReference type="ARBA" id="ARBA00023065"/>
    </source>
</evidence>
<evidence type="ECO:0000256" key="7">
    <source>
        <dbReference type="ARBA" id="ARBA00023053"/>
    </source>
</evidence>
<keyword evidence="6 14" id="KW-1133">Transmembrane helix</keyword>